<dbReference type="RefSeq" id="XP_031024524.1">
    <property type="nucleotide sequence ID" value="XM_031169492.1"/>
</dbReference>
<dbReference type="Proteomes" id="UP000319731">
    <property type="component" value="Unassembled WGS sequence"/>
</dbReference>
<dbReference type="FunFam" id="3.30.1490.490:FF:000001">
    <property type="entry name" value="cell growth-regulating nucleolar protein-like"/>
    <property type="match status" value="1"/>
</dbReference>
<dbReference type="GO" id="GO:0003677">
    <property type="term" value="F:DNA binding"/>
    <property type="evidence" value="ECO:0007669"/>
    <property type="project" value="InterPro"/>
</dbReference>
<name>A0A507C1K1_9FUNG</name>
<dbReference type="InterPro" id="IPR039999">
    <property type="entry name" value="LYAR"/>
</dbReference>
<evidence type="ECO:0000256" key="6">
    <source>
        <dbReference type="ARBA" id="ARBA00023242"/>
    </source>
</evidence>
<dbReference type="Pfam" id="PF08790">
    <property type="entry name" value="zf-LYAR"/>
    <property type="match status" value="1"/>
</dbReference>
<dbReference type="GO" id="GO:0006364">
    <property type="term" value="P:rRNA processing"/>
    <property type="evidence" value="ECO:0007669"/>
    <property type="project" value="TreeGrafter"/>
</dbReference>
<dbReference type="OrthoDB" id="21474at2759"/>
<dbReference type="PANTHER" id="PTHR13100:SF10">
    <property type="entry name" value="CELL GROWTH-REGULATING NUCLEOLAR PROTEIN"/>
    <property type="match status" value="1"/>
</dbReference>
<evidence type="ECO:0000259" key="10">
    <source>
        <dbReference type="Pfam" id="PF08790"/>
    </source>
</evidence>
<protein>
    <recommendedName>
        <fullName evidence="10">Zinc finger C2H2 LYAR-type domain-containing protein</fullName>
    </recommendedName>
</protein>
<feature type="compositionally biased region" description="Basic and acidic residues" evidence="9">
    <location>
        <begin position="81"/>
        <end position="90"/>
    </location>
</feature>
<evidence type="ECO:0000256" key="4">
    <source>
        <dbReference type="ARBA" id="ARBA00022771"/>
    </source>
</evidence>
<sequence>MVSFSCEVCQETLKKAKLDQHFNKCPNAQFTCIDCSVTFYGNAYKLHTSCISEDQKYQKSLYKPKKGSAQASQSTQQAENKAVEKQRPGDKLQSSTLASSSSNKGANGYEPNYAQAPKSEPLITEIMKQSKKRAPEEDDVHVLEPEKIKKKKKKQKEAESDILVVDIPTTVDTSAFSLPSVKTKKSSSNVSTFKTTPVPLFRPASAPMGAGFKTSLLDIEPAVMPDTPSTETDLIAGVSPGSTPVWTRSAKSMRQTVSKLAATPQIIELFQEAMKEAFTERGTQVSLGELSDYVASLTAHRLKEQGIVLKAKDLMRLPNLFAMHAMVTSSSKRPGQFIITIPDTVVPLDERTVLHAPNAPDSPEDIDEGGLGWVIDKNPTPVAI</sequence>
<dbReference type="Gene3D" id="3.30.1490.490">
    <property type="match status" value="1"/>
</dbReference>
<dbReference type="GO" id="GO:0005730">
    <property type="term" value="C:nucleolus"/>
    <property type="evidence" value="ECO:0007669"/>
    <property type="project" value="TreeGrafter"/>
</dbReference>
<evidence type="ECO:0000313" key="12">
    <source>
        <dbReference type="Proteomes" id="UP000319731"/>
    </source>
</evidence>
<evidence type="ECO:0000256" key="7">
    <source>
        <dbReference type="ARBA" id="ARBA00061084"/>
    </source>
</evidence>
<feature type="compositionally biased region" description="Low complexity" evidence="9">
    <location>
        <begin position="68"/>
        <end position="78"/>
    </location>
</feature>
<evidence type="ECO:0000256" key="5">
    <source>
        <dbReference type="ARBA" id="ARBA00022833"/>
    </source>
</evidence>
<comment type="caution">
    <text evidence="11">The sequence shown here is derived from an EMBL/GenBank/DDBJ whole genome shotgun (WGS) entry which is preliminary data.</text>
</comment>
<keyword evidence="12" id="KW-1185">Reference proteome</keyword>
<proteinExistence type="inferred from homology"/>
<dbReference type="PROSITE" id="PS51804">
    <property type="entry name" value="ZF_C2HC_LYAR"/>
    <property type="match status" value="2"/>
</dbReference>
<keyword evidence="3" id="KW-0677">Repeat</keyword>
<comment type="subcellular location">
    <subcellularLocation>
        <location evidence="1">Nucleus</location>
    </subcellularLocation>
</comment>
<evidence type="ECO:0000256" key="9">
    <source>
        <dbReference type="SAM" id="MobiDB-lite"/>
    </source>
</evidence>
<comment type="similarity">
    <text evidence="7">Belongs to the UPF0743 family.</text>
</comment>
<keyword evidence="6" id="KW-0539">Nucleus</keyword>
<feature type="domain" description="Zinc finger C2H2 LYAR-type" evidence="10">
    <location>
        <begin position="30"/>
        <end position="57"/>
    </location>
</feature>
<reference evidence="11 12" key="1">
    <citation type="journal article" date="2019" name="Sci. Rep.">
        <title>Comparative genomics of chytrid fungi reveal insights into the obligate biotrophic and pathogenic lifestyle of Synchytrium endobioticum.</title>
        <authorList>
            <person name="van de Vossenberg B.T.L.H."/>
            <person name="Warris S."/>
            <person name="Nguyen H.D.T."/>
            <person name="van Gent-Pelzer M.P.E."/>
            <person name="Joly D.L."/>
            <person name="van de Geest H.C."/>
            <person name="Bonants P.J.M."/>
            <person name="Smith D.S."/>
            <person name="Levesque C.A."/>
            <person name="van der Lee T.A.J."/>
        </authorList>
    </citation>
    <scope>NUCLEOTIDE SEQUENCE [LARGE SCALE GENOMIC DNA]</scope>
    <source>
        <strain evidence="11 12">JEL517</strain>
    </source>
</reference>
<dbReference type="InterPro" id="IPR014898">
    <property type="entry name" value="Znf_C2H2_LYAR"/>
</dbReference>
<keyword evidence="5" id="KW-0862">Zinc</keyword>
<dbReference type="STRING" id="1806994.A0A507C1K1"/>
<accession>A0A507C1K1</accession>
<keyword evidence="4 8" id="KW-0863">Zinc-finger</keyword>
<evidence type="ECO:0000256" key="8">
    <source>
        <dbReference type="PROSITE-ProRule" id="PRU01145"/>
    </source>
</evidence>
<dbReference type="SUPFAM" id="SSF57667">
    <property type="entry name" value="beta-beta-alpha zinc fingers"/>
    <property type="match status" value="2"/>
</dbReference>
<dbReference type="GeneID" id="42004789"/>
<evidence type="ECO:0000256" key="3">
    <source>
        <dbReference type="ARBA" id="ARBA00022737"/>
    </source>
</evidence>
<evidence type="ECO:0000313" key="11">
    <source>
        <dbReference type="EMBL" id="TPX33582.1"/>
    </source>
</evidence>
<feature type="region of interest" description="Disordered" evidence="9">
    <location>
        <begin position="356"/>
        <end position="384"/>
    </location>
</feature>
<gene>
    <name evidence="11" type="ORF">SmJEL517_g03564</name>
</gene>
<evidence type="ECO:0000256" key="1">
    <source>
        <dbReference type="ARBA" id="ARBA00004123"/>
    </source>
</evidence>
<dbReference type="AlphaFoldDB" id="A0A507C1K1"/>
<feature type="region of interest" description="Disordered" evidence="9">
    <location>
        <begin position="62"/>
        <end position="159"/>
    </location>
</feature>
<keyword evidence="2" id="KW-0479">Metal-binding</keyword>
<organism evidence="11 12">
    <name type="scientific">Synchytrium microbalum</name>
    <dbReference type="NCBI Taxonomy" id="1806994"/>
    <lineage>
        <taxon>Eukaryota</taxon>
        <taxon>Fungi</taxon>
        <taxon>Fungi incertae sedis</taxon>
        <taxon>Chytridiomycota</taxon>
        <taxon>Chytridiomycota incertae sedis</taxon>
        <taxon>Chytridiomycetes</taxon>
        <taxon>Synchytriales</taxon>
        <taxon>Synchytriaceae</taxon>
        <taxon>Synchytrium</taxon>
    </lineage>
</organism>
<dbReference type="GO" id="GO:0000122">
    <property type="term" value="P:negative regulation of transcription by RNA polymerase II"/>
    <property type="evidence" value="ECO:0007669"/>
    <property type="project" value="TreeGrafter"/>
</dbReference>
<dbReference type="EMBL" id="QEAO01000019">
    <property type="protein sequence ID" value="TPX33582.1"/>
    <property type="molecule type" value="Genomic_DNA"/>
</dbReference>
<dbReference type="PANTHER" id="PTHR13100">
    <property type="entry name" value="CELL GROWTH-REGULATING NUCLEOLAR PROTEIN LYAR"/>
    <property type="match status" value="1"/>
</dbReference>
<evidence type="ECO:0000256" key="2">
    <source>
        <dbReference type="ARBA" id="ARBA00022723"/>
    </source>
</evidence>
<dbReference type="InterPro" id="IPR036236">
    <property type="entry name" value="Znf_C2H2_sf"/>
</dbReference>
<dbReference type="GO" id="GO:0008270">
    <property type="term" value="F:zinc ion binding"/>
    <property type="evidence" value="ECO:0007669"/>
    <property type="project" value="UniProtKB-KW"/>
</dbReference>